<dbReference type="Pfam" id="PF13452">
    <property type="entry name" value="FAS1_DH_region"/>
    <property type="match status" value="1"/>
</dbReference>
<dbReference type="InterPro" id="IPR039569">
    <property type="entry name" value="FAS1-like_DH_region"/>
</dbReference>
<protein>
    <recommendedName>
        <fullName evidence="1">FAS1-like dehydratase domain-containing protein</fullName>
    </recommendedName>
</protein>
<accession>A0ABU1U225</accession>
<dbReference type="RefSeq" id="WP_310258905.1">
    <property type="nucleotide sequence ID" value="NZ_JAVDWA010000003.1"/>
</dbReference>
<evidence type="ECO:0000313" key="3">
    <source>
        <dbReference type="Proteomes" id="UP001258181"/>
    </source>
</evidence>
<proteinExistence type="predicted"/>
<comment type="caution">
    <text evidence="2">The sequence shown here is derived from an EMBL/GenBank/DDBJ whole genome shotgun (WGS) entry which is preliminary data.</text>
</comment>
<feature type="domain" description="FAS1-like dehydratase" evidence="1">
    <location>
        <begin position="8"/>
        <end position="97"/>
    </location>
</feature>
<dbReference type="SUPFAM" id="SSF54637">
    <property type="entry name" value="Thioesterase/thiol ester dehydrase-isomerase"/>
    <property type="match status" value="1"/>
</dbReference>
<sequence length="125" mass="14302">MNFKQWEGTETAPVTISVTNELLNKYLKATNGLAADSQFVPPAFPMIFYQFIKVPWLEQQSFIHKEQVFSYEHPISLGDSLQCTVSLISLEKRRRFLVLHQELIGKNDGNQVVFSAKSILLKEAE</sequence>
<name>A0ABU1U225_9BACL</name>
<dbReference type="Proteomes" id="UP001258181">
    <property type="component" value="Unassembled WGS sequence"/>
</dbReference>
<dbReference type="Gene3D" id="3.10.129.10">
    <property type="entry name" value="Hotdog Thioesterase"/>
    <property type="match status" value="1"/>
</dbReference>
<dbReference type="InterPro" id="IPR029069">
    <property type="entry name" value="HotDog_dom_sf"/>
</dbReference>
<evidence type="ECO:0000313" key="2">
    <source>
        <dbReference type="EMBL" id="MDR7073411.1"/>
    </source>
</evidence>
<evidence type="ECO:0000259" key="1">
    <source>
        <dbReference type="Pfam" id="PF13452"/>
    </source>
</evidence>
<reference evidence="2 3" key="1">
    <citation type="submission" date="2023-07" db="EMBL/GenBank/DDBJ databases">
        <title>Sorghum-associated microbial communities from plants grown in Nebraska, USA.</title>
        <authorList>
            <person name="Schachtman D."/>
        </authorList>
    </citation>
    <scope>NUCLEOTIDE SEQUENCE [LARGE SCALE GENOMIC DNA]</scope>
    <source>
        <strain evidence="2 3">BE211</strain>
    </source>
</reference>
<keyword evidence="3" id="KW-1185">Reference proteome</keyword>
<dbReference type="EMBL" id="JAVDWA010000003">
    <property type="protein sequence ID" value="MDR7073411.1"/>
    <property type="molecule type" value="Genomic_DNA"/>
</dbReference>
<gene>
    <name evidence="2" type="ORF">J2X07_002397</name>
</gene>
<organism evidence="2 3">
    <name type="scientific">Fictibacillus barbaricus</name>
    <dbReference type="NCBI Taxonomy" id="182136"/>
    <lineage>
        <taxon>Bacteria</taxon>
        <taxon>Bacillati</taxon>
        <taxon>Bacillota</taxon>
        <taxon>Bacilli</taxon>
        <taxon>Bacillales</taxon>
        <taxon>Fictibacillaceae</taxon>
        <taxon>Fictibacillus</taxon>
    </lineage>
</organism>